<feature type="domain" description="HPt" evidence="23">
    <location>
        <begin position="832"/>
        <end position="930"/>
    </location>
</feature>
<gene>
    <name evidence="24" type="primary">barA_1</name>
    <name evidence="24" type="ORF">K239x_12490</name>
</gene>
<evidence type="ECO:0000256" key="11">
    <source>
        <dbReference type="ARBA" id="ARBA00022989"/>
    </source>
</evidence>
<feature type="domain" description="Response regulatory" evidence="20">
    <location>
        <begin position="664"/>
        <end position="782"/>
    </location>
</feature>
<dbReference type="InterPro" id="IPR001789">
    <property type="entry name" value="Sig_transdc_resp-reg_receiver"/>
</dbReference>
<evidence type="ECO:0000256" key="16">
    <source>
        <dbReference type="PROSITE-ProRule" id="PRU00110"/>
    </source>
</evidence>
<dbReference type="InterPro" id="IPR004358">
    <property type="entry name" value="Sig_transdc_His_kin-like_C"/>
</dbReference>
<dbReference type="Pfam" id="PF00512">
    <property type="entry name" value="HisKA"/>
    <property type="match status" value="1"/>
</dbReference>
<dbReference type="SUPFAM" id="SSF52172">
    <property type="entry name" value="CheY-like"/>
    <property type="match status" value="2"/>
</dbReference>
<dbReference type="AlphaFoldDB" id="A0A517NQA4"/>
<accession>A0A517NQA4</accession>
<evidence type="ECO:0000256" key="2">
    <source>
        <dbReference type="ARBA" id="ARBA00004651"/>
    </source>
</evidence>
<dbReference type="SMART" id="SM00086">
    <property type="entry name" value="PAC"/>
    <property type="match status" value="1"/>
</dbReference>
<evidence type="ECO:0000256" key="14">
    <source>
        <dbReference type="ARBA" id="ARBA00064003"/>
    </source>
</evidence>
<dbReference type="InterPro" id="IPR003594">
    <property type="entry name" value="HATPase_dom"/>
</dbReference>
<evidence type="ECO:0000256" key="6">
    <source>
        <dbReference type="ARBA" id="ARBA00022679"/>
    </source>
</evidence>
<dbReference type="Pfam" id="PF08448">
    <property type="entry name" value="PAS_4"/>
    <property type="match status" value="1"/>
</dbReference>
<dbReference type="CDD" id="cd00088">
    <property type="entry name" value="HPT"/>
    <property type="match status" value="1"/>
</dbReference>
<evidence type="ECO:0000256" key="1">
    <source>
        <dbReference type="ARBA" id="ARBA00000085"/>
    </source>
</evidence>
<sequence length="933" mass="102160">MASSDSDQTDGQASHGDHPPTGELLATLINSADHLVWCTSLSGRRLLYANPVAARIYGQPFEVLKSNPDYWVEAIHPDDRSAVLMNLNDLMKRQQIEQEYRIVRPDGSVVWLHDRISVVQDEEGRPLYVGGIGTDITAIRESEAMYSSLVENLPLHIIRKNTNFEVEFGNQRYCEAIGLPLDEVIGKTDFDLFPPDLAQKYVDDDRRVIATGQVFNDVEEHQNSDGERVFVEIFKGPNRDSQGNINGVQIMFWDVTQRKLAEEQVRIARDLAEQASQAKSEFLANMSHEIRTPMNGIIGMTELLRSTSPTPDQRGYLNIIKQSAHSLLRLLNDILDFSKIEAGKLDLENSEFDLRDCVGHAIQTLSGPAGEKCLDLLCSIDPELPDVLLGDPGRLSQVIVNLVGNAVKFTQSGEVELSVTQDVLVDDRIRLRFAVRDTGIGIPKEQQQKIFESFRQADASTTRKYGGTGLGLAISLQLVEMMNGDLAVDSLAGQGSTFHFAADFKVVARHKPVLQLSSIRDTHVLVVDDNARNRVILSGMLNRWNLSPDAVSCGDDALARMRAARSAGKPFGVVIIDCVMPLMHGFELAKQIRHEEAISDCKIIMLSPAVQAGDVQRCRDLAVSRYMQKPVVQTELLETILEIAGLKQTPRSAADSQQFATGLKILLAEDGKVNQQVAVGLLKRNGHDVTVANDGQEAVDAIGAGEFDLVLMDVQMPNMDGLEATQKIRESEQATAKRIPIIAMTAGAMKGDEQRCLEVGMDAYLSKPINPDLLYTTIDQYVGAKEAPASVLAATNELESSLGTPSPSSIPGPSSIPSAIDLVAVRRLCQQDDVRVRRLATSLLSESSSLIDDLRTAMAANDVQLVHRSAHTLKGSAGIFGASEVEQDALQLELKSMECVHDARSVEALEPLVEKLIQSVGPMATALRSLADE</sequence>
<feature type="domain" description="PAS" evidence="21">
    <location>
        <begin position="21"/>
        <end position="94"/>
    </location>
</feature>
<keyword evidence="13" id="KW-0472">Membrane</keyword>
<keyword evidence="5 17" id="KW-0597">Phosphoprotein</keyword>
<dbReference type="SUPFAM" id="SSF47384">
    <property type="entry name" value="Homodimeric domain of signal transducing histidine kinase"/>
    <property type="match status" value="1"/>
</dbReference>
<dbReference type="InterPro" id="IPR003661">
    <property type="entry name" value="HisK_dim/P_dom"/>
</dbReference>
<dbReference type="InterPro" id="IPR013655">
    <property type="entry name" value="PAS_fold_3"/>
</dbReference>
<dbReference type="SMART" id="SM00387">
    <property type="entry name" value="HATPase_c"/>
    <property type="match status" value="1"/>
</dbReference>
<dbReference type="PROSITE" id="PS50112">
    <property type="entry name" value="PAS"/>
    <property type="match status" value="2"/>
</dbReference>
<name>A0A517NQA4_9BACT</name>
<dbReference type="InterPro" id="IPR000700">
    <property type="entry name" value="PAS-assoc_C"/>
</dbReference>
<evidence type="ECO:0000256" key="7">
    <source>
        <dbReference type="ARBA" id="ARBA00022692"/>
    </source>
</evidence>
<dbReference type="InterPro" id="IPR008207">
    <property type="entry name" value="Sig_transdc_His_kin_Hpt_dom"/>
</dbReference>
<dbReference type="GO" id="GO:0000155">
    <property type="term" value="F:phosphorelay sensor kinase activity"/>
    <property type="evidence" value="ECO:0007669"/>
    <property type="project" value="InterPro"/>
</dbReference>
<dbReference type="SMART" id="SM00091">
    <property type="entry name" value="PAS"/>
    <property type="match status" value="2"/>
</dbReference>
<protein>
    <recommendedName>
        <fullName evidence="15">Sensory/regulatory protein RpfC</fullName>
        <ecNumber evidence="3">2.7.13.3</ecNumber>
    </recommendedName>
</protein>
<evidence type="ECO:0000256" key="17">
    <source>
        <dbReference type="PROSITE-ProRule" id="PRU00169"/>
    </source>
</evidence>
<evidence type="ECO:0000259" key="20">
    <source>
        <dbReference type="PROSITE" id="PS50110"/>
    </source>
</evidence>
<evidence type="ECO:0000259" key="22">
    <source>
        <dbReference type="PROSITE" id="PS50113"/>
    </source>
</evidence>
<dbReference type="SMART" id="SM00448">
    <property type="entry name" value="REC"/>
    <property type="match status" value="2"/>
</dbReference>
<dbReference type="InterPro" id="IPR036097">
    <property type="entry name" value="HisK_dim/P_sf"/>
</dbReference>
<proteinExistence type="predicted"/>
<evidence type="ECO:0000256" key="9">
    <source>
        <dbReference type="ARBA" id="ARBA00022777"/>
    </source>
</evidence>
<keyword evidence="4" id="KW-1003">Cell membrane</keyword>
<dbReference type="PROSITE" id="PS50894">
    <property type="entry name" value="HPT"/>
    <property type="match status" value="1"/>
</dbReference>
<dbReference type="InterPro" id="IPR011006">
    <property type="entry name" value="CheY-like_superfamily"/>
</dbReference>
<dbReference type="Pfam" id="PF00072">
    <property type="entry name" value="Response_reg"/>
    <property type="match status" value="2"/>
</dbReference>
<dbReference type="InterPro" id="IPR005467">
    <property type="entry name" value="His_kinase_dom"/>
</dbReference>
<keyword evidence="9 24" id="KW-0418">Kinase</keyword>
<dbReference type="CDD" id="cd17546">
    <property type="entry name" value="REC_hyHK_CKI1_RcsC-like"/>
    <property type="match status" value="1"/>
</dbReference>
<dbReference type="SUPFAM" id="SSF55874">
    <property type="entry name" value="ATPase domain of HSP90 chaperone/DNA topoisomerase II/histidine kinase"/>
    <property type="match status" value="1"/>
</dbReference>
<dbReference type="Pfam" id="PF08447">
    <property type="entry name" value="PAS_3"/>
    <property type="match status" value="1"/>
</dbReference>
<dbReference type="PROSITE" id="PS50109">
    <property type="entry name" value="HIS_KIN"/>
    <property type="match status" value="1"/>
</dbReference>
<dbReference type="EC" id="2.7.13.3" evidence="3"/>
<feature type="domain" description="PAC" evidence="22">
    <location>
        <begin position="214"/>
        <end position="267"/>
    </location>
</feature>
<feature type="compositionally biased region" description="Polar residues" evidence="18">
    <location>
        <begin position="1"/>
        <end position="12"/>
    </location>
</feature>
<dbReference type="Gene3D" id="3.30.450.20">
    <property type="entry name" value="PAS domain"/>
    <property type="match status" value="2"/>
</dbReference>
<dbReference type="Gene3D" id="3.40.50.2300">
    <property type="match status" value="2"/>
</dbReference>
<dbReference type="InterPro" id="IPR013656">
    <property type="entry name" value="PAS_4"/>
</dbReference>
<feature type="modified residue" description="4-aspartylphosphate" evidence="17">
    <location>
        <position position="713"/>
    </location>
</feature>
<feature type="domain" description="PAC" evidence="22">
    <location>
        <begin position="96"/>
        <end position="148"/>
    </location>
</feature>
<dbReference type="Pfam" id="PF02518">
    <property type="entry name" value="HATPase_c"/>
    <property type="match status" value="1"/>
</dbReference>
<keyword evidence="25" id="KW-1185">Reference proteome</keyword>
<dbReference type="SUPFAM" id="SSF55785">
    <property type="entry name" value="PYP-like sensor domain (PAS domain)"/>
    <property type="match status" value="2"/>
</dbReference>
<dbReference type="EMBL" id="CP036526">
    <property type="protein sequence ID" value="QDT09303.1"/>
    <property type="molecule type" value="Genomic_DNA"/>
</dbReference>
<dbReference type="FunFam" id="1.10.287.130:FF:000002">
    <property type="entry name" value="Two-component osmosensing histidine kinase"/>
    <property type="match status" value="1"/>
</dbReference>
<evidence type="ECO:0000259" key="23">
    <source>
        <dbReference type="PROSITE" id="PS50894"/>
    </source>
</evidence>
<comment type="subunit">
    <text evidence="14">At low DSF concentrations, interacts with RpfF.</text>
</comment>
<organism evidence="24 25">
    <name type="scientific">Stieleria marina</name>
    <dbReference type="NCBI Taxonomy" id="1930275"/>
    <lineage>
        <taxon>Bacteria</taxon>
        <taxon>Pseudomonadati</taxon>
        <taxon>Planctomycetota</taxon>
        <taxon>Planctomycetia</taxon>
        <taxon>Pirellulales</taxon>
        <taxon>Pirellulaceae</taxon>
        <taxon>Stieleria</taxon>
    </lineage>
</organism>
<dbReference type="PRINTS" id="PR00344">
    <property type="entry name" value="BCTRLSENSOR"/>
</dbReference>
<dbReference type="PROSITE" id="PS50113">
    <property type="entry name" value="PAC"/>
    <property type="match status" value="2"/>
</dbReference>
<dbReference type="OrthoDB" id="9762493at2"/>
<comment type="subcellular location">
    <subcellularLocation>
        <location evidence="2">Cell membrane</location>
        <topology evidence="2">Multi-pass membrane protein</topology>
    </subcellularLocation>
</comment>
<evidence type="ECO:0000256" key="10">
    <source>
        <dbReference type="ARBA" id="ARBA00022840"/>
    </source>
</evidence>
<evidence type="ECO:0000313" key="25">
    <source>
        <dbReference type="Proteomes" id="UP000319817"/>
    </source>
</evidence>
<evidence type="ECO:0000256" key="13">
    <source>
        <dbReference type="ARBA" id="ARBA00023136"/>
    </source>
</evidence>
<dbReference type="CDD" id="cd00156">
    <property type="entry name" value="REC"/>
    <property type="match status" value="1"/>
</dbReference>
<keyword evidence="12" id="KW-0902">Two-component regulatory system</keyword>
<evidence type="ECO:0000259" key="19">
    <source>
        <dbReference type="PROSITE" id="PS50109"/>
    </source>
</evidence>
<dbReference type="SUPFAM" id="SSF47226">
    <property type="entry name" value="Histidine-containing phosphotransfer domain, HPT domain"/>
    <property type="match status" value="1"/>
</dbReference>
<evidence type="ECO:0000256" key="8">
    <source>
        <dbReference type="ARBA" id="ARBA00022741"/>
    </source>
</evidence>
<evidence type="ECO:0000256" key="3">
    <source>
        <dbReference type="ARBA" id="ARBA00012438"/>
    </source>
</evidence>
<feature type="domain" description="PAS" evidence="21">
    <location>
        <begin position="142"/>
        <end position="212"/>
    </location>
</feature>
<dbReference type="InterPro" id="IPR036890">
    <property type="entry name" value="HATPase_C_sf"/>
</dbReference>
<evidence type="ECO:0000256" key="4">
    <source>
        <dbReference type="ARBA" id="ARBA00022475"/>
    </source>
</evidence>
<dbReference type="InterPro" id="IPR000014">
    <property type="entry name" value="PAS"/>
</dbReference>
<evidence type="ECO:0000259" key="21">
    <source>
        <dbReference type="PROSITE" id="PS50112"/>
    </source>
</evidence>
<reference evidence="24 25" key="1">
    <citation type="submission" date="2019-02" db="EMBL/GenBank/DDBJ databases">
        <title>Deep-cultivation of Planctomycetes and their phenomic and genomic characterization uncovers novel biology.</title>
        <authorList>
            <person name="Wiegand S."/>
            <person name="Jogler M."/>
            <person name="Boedeker C."/>
            <person name="Pinto D."/>
            <person name="Vollmers J."/>
            <person name="Rivas-Marin E."/>
            <person name="Kohn T."/>
            <person name="Peeters S.H."/>
            <person name="Heuer A."/>
            <person name="Rast P."/>
            <person name="Oberbeckmann S."/>
            <person name="Bunk B."/>
            <person name="Jeske O."/>
            <person name="Meyerdierks A."/>
            <person name="Storesund J.E."/>
            <person name="Kallscheuer N."/>
            <person name="Luecker S."/>
            <person name="Lage O.M."/>
            <person name="Pohl T."/>
            <person name="Merkel B.J."/>
            <person name="Hornburger P."/>
            <person name="Mueller R.-W."/>
            <person name="Bruemmer F."/>
            <person name="Labrenz M."/>
            <person name="Spormann A.M."/>
            <person name="Op den Camp H."/>
            <person name="Overmann J."/>
            <person name="Amann R."/>
            <person name="Jetten M.S.M."/>
            <person name="Mascher T."/>
            <person name="Medema M.H."/>
            <person name="Devos D.P."/>
            <person name="Kaster A.-K."/>
            <person name="Ovreas L."/>
            <person name="Rohde M."/>
            <person name="Galperin M.Y."/>
            <person name="Jogler C."/>
        </authorList>
    </citation>
    <scope>NUCLEOTIDE SEQUENCE [LARGE SCALE GENOMIC DNA]</scope>
    <source>
        <strain evidence="24 25">K23_9</strain>
    </source>
</reference>
<dbReference type="Gene3D" id="1.10.287.130">
    <property type="match status" value="1"/>
</dbReference>
<dbReference type="CDD" id="cd16922">
    <property type="entry name" value="HATPase_EvgS-ArcB-TorS-like"/>
    <property type="match status" value="1"/>
</dbReference>
<dbReference type="InterPro" id="IPR001610">
    <property type="entry name" value="PAC"/>
</dbReference>
<keyword evidence="6 24" id="KW-0808">Transferase</keyword>
<feature type="modified residue" description="4-aspartylphosphate" evidence="17">
    <location>
        <position position="577"/>
    </location>
</feature>
<dbReference type="InterPro" id="IPR036641">
    <property type="entry name" value="HPT_dom_sf"/>
</dbReference>
<dbReference type="Pfam" id="PF01627">
    <property type="entry name" value="Hpt"/>
    <property type="match status" value="1"/>
</dbReference>
<dbReference type="RefSeq" id="WP_145416884.1">
    <property type="nucleotide sequence ID" value="NZ_CP036526.1"/>
</dbReference>
<evidence type="ECO:0000256" key="5">
    <source>
        <dbReference type="ARBA" id="ARBA00022553"/>
    </source>
</evidence>
<evidence type="ECO:0000313" key="24">
    <source>
        <dbReference type="EMBL" id="QDT09303.1"/>
    </source>
</evidence>
<dbReference type="CDD" id="cd00082">
    <property type="entry name" value="HisKA"/>
    <property type="match status" value="1"/>
</dbReference>
<keyword evidence="11" id="KW-1133">Transmembrane helix</keyword>
<dbReference type="GO" id="GO:0005886">
    <property type="term" value="C:plasma membrane"/>
    <property type="evidence" value="ECO:0007669"/>
    <property type="project" value="UniProtKB-SubCell"/>
</dbReference>
<feature type="domain" description="Histidine kinase" evidence="19">
    <location>
        <begin position="285"/>
        <end position="506"/>
    </location>
</feature>
<dbReference type="SMART" id="SM00073">
    <property type="entry name" value="HPT"/>
    <property type="match status" value="1"/>
</dbReference>
<dbReference type="GO" id="GO:0005524">
    <property type="term" value="F:ATP binding"/>
    <property type="evidence" value="ECO:0007669"/>
    <property type="project" value="UniProtKB-KW"/>
</dbReference>
<keyword evidence="10" id="KW-0067">ATP-binding</keyword>
<dbReference type="SMART" id="SM00388">
    <property type="entry name" value="HisKA"/>
    <property type="match status" value="1"/>
</dbReference>
<dbReference type="PANTHER" id="PTHR45339:SF1">
    <property type="entry name" value="HYBRID SIGNAL TRANSDUCTION HISTIDINE KINASE J"/>
    <property type="match status" value="1"/>
</dbReference>
<dbReference type="Proteomes" id="UP000319817">
    <property type="component" value="Chromosome"/>
</dbReference>
<feature type="region of interest" description="Disordered" evidence="18">
    <location>
        <begin position="1"/>
        <end position="22"/>
    </location>
</feature>
<evidence type="ECO:0000256" key="15">
    <source>
        <dbReference type="ARBA" id="ARBA00068150"/>
    </source>
</evidence>
<dbReference type="NCBIfam" id="TIGR00229">
    <property type="entry name" value="sensory_box"/>
    <property type="match status" value="2"/>
</dbReference>
<comment type="catalytic activity">
    <reaction evidence="1">
        <text>ATP + protein L-histidine = ADP + protein N-phospho-L-histidine.</text>
        <dbReference type="EC" id="2.7.13.3"/>
    </reaction>
</comment>
<dbReference type="Gene3D" id="3.30.565.10">
    <property type="entry name" value="Histidine kinase-like ATPase, C-terminal domain"/>
    <property type="match status" value="1"/>
</dbReference>
<feature type="modified residue" description="Phosphohistidine" evidence="16">
    <location>
        <position position="871"/>
    </location>
</feature>
<dbReference type="FunFam" id="3.30.565.10:FF:000010">
    <property type="entry name" value="Sensor histidine kinase RcsC"/>
    <property type="match status" value="1"/>
</dbReference>
<dbReference type="InterPro" id="IPR035965">
    <property type="entry name" value="PAS-like_dom_sf"/>
</dbReference>
<dbReference type="Gene3D" id="1.20.120.160">
    <property type="entry name" value="HPT domain"/>
    <property type="match status" value="1"/>
</dbReference>
<evidence type="ECO:0000256" key="18">
    <source>
        <dbReference type="SAM" id="MobiDB-lite"/>
    </source>
</evidence>
<keyword evidence="7" id="KW-0812">Transmembrane</keyword>
<dbReference type="PROSITE" id="PS50110">
    <property type="entry name" value="RESPONSE_REGULATORY"/>
    <property type="match status" value="2"/>
</dbReference>
<dbReference type="PANTHER" id="PTHR45339">
    <property type="entry name" value="HYBRID SIGNAL TRANSDUCTION HISTIDINE KINASE J"/>
    <property type="match status" value="1"/>
</dbReference>
<dbReference type="CDD" id="cd00130">
    <property type="entry name" value="PAS"/>
    <property type="match status" value="2"/>
</dbReference>
<feature type="domain" description="Response regulatory" evidence="20">
    <location>
        <begin position="523"/>
        <end position="644"/>
    </location>
</feature>
<keyword evidence="8" id="KW-0547">Nucleotide-binding</keyword>
<evidence type="ECO:0000256" key="12">
    <source>
        <dbReference type="ARBA" id="ARBA00023012"/>
    </source>
</evidence>